<feature type="transmembrane region" description="Helical" evidence="13">
    <location>
        <begin position="59"/>
        <end position="78"/>
    </location>
</feature>
<organism evidence="14 15">
    <name type="scientific">Ephemeroptericola cinctiostellae</name>
    <dbReference type="NCBI Taxonomy" id="2268024"/>
    <lineage>
        <taxon>Bacteria</taxon>
        <taxon>Pseudomonadati</taxon>
        <taxon>Pseudomonadota</taxon>
        <taxon>Betaproteobacteria</taxon>
        <taxon>Burkholderiales</taxon>
        <taxon>Burkholderiaceae</taxon>
        <taxon>Ephemeroptericola</taxon>
    </lineage>
</organism>
<comment type="similarity">
    <text evidence="3">Belongs to the peptidase M50B family.</text>
</comment>
<dbReference type="GO" id="GO:0006508">
    <property type="term" value="P:proteolysis"/>
    <property type="evidence" value="ECO:0007669"/>
    <property type="project" value="UniProtKB-KW"/>
</dbReference>
<keyword evidence="6 13" id="KW-0812">Transmembrane</keyword>
<dbReference type="GO" id="GO:0046872">
    <property type="term" value="F:metal ion binding"/>
    <property type="evidence" value="ECO:0007669"/>
    <property type="project" value="UniProtKB-KW"/>
</dbReference>
<feature type="transmembrane region" description="Helical" evidence="13">
    <location>
        <begin position="99"/>
        <end position="123"/>
    </location>
</feature>
<dbReference type="KEGG" id="hyf:DTO96_101538"/>
<evidence type="ECO:0000256" key="1">
    <source>
        <dbReference type="ARBA" id="ARBA00001947"/>
    </source>
</evidence>
<dbReference type="GO" id="GO:0005886">
    <property type="term" value="C:plasma membrane"/>
    <property type="evidence" value="ECO:0007669"/>
    <property type="project" value="UniProtKB-SubCell"/>
</dbReference>
<keyword evidence="8" id="KW-0378">Hydrolase</keyword>
<feature type="transmembrane region" description="Helical" evidence="13">
    <location>
        <begin position="143"/>
        <end position="164"/>
    </location>
</feature>
<evidence type="ECO:0000256" key="2">
    <source>
        <dbReference type="ARBA" id="ARBA00004651"/>
    </source>
</evidence>
<dbReference type="OrthoDB" id="9800627at2"/>
<evidence type="ECO:0000256" key="3">
    <source>
        <dbReference type="ARBA" id="ARBA00007931"/>
    </source>
</evidence>
<proteinExistence type="inferred from homology"/>
<evidence type="ECO:0000256" key="13">
    <source>
        <dbReference type="SAM" id="Phobius"/>
    </source>
</evidence>
<evidence type="ECO:0008006" key="16">
    <source>
        <dbReference type="Google" id="ProtNLM"/>
    </source>
</evidence>
<evidence type="ECO:0000256" key="12">
    <source>
        <dbReference type="ARBA" id="ARBA00023136"/>
    </source>
</evidence>
<dbReference type="CDD" id="cd06158">
    <property type="entry name" value="S2P-M50_like_1"/>
    <property type="match status" value="1"/>
</dbReference>
<evidence type="ECO:0000256" key="6">
    <source>
        <dbReference type="ARBA" id="ARBA00022692"/>
    </source>
</evidence>
<keyword evidence="9" id="KW-0862">Zinc</keyword>
<evidence type="ECO:0000256" key="4">
    <source>
        <dbReference type="ARBA" id="ARBA00022475"/>
    </source>
</evidence>
<dbReference type="EMBL" id="CP031124">
    <property type="protein sequence ID" value="AXF85798.1"/>
    <property type="molecule type" value="Genomic_DNA"/>
</dbReference>
<comment type="cofactor">
    <cofactor evidence="1">
        <name>Zn(2+)</name>
        <dbReference type="ChEBI" id="CHEBI:29105"/>
    </cofactor>
</comment>
<dbReference type="InterPro" id="IPR044537">
    <property type="entry name" value="Rip2-like"/>
</dbReference>
<evidence type="ECO:0000256" key="7">
    <source>
        <dbReference type="ARBA" id="ARBA00022723"/>
    </source>
</evidence>
<dbReference type="AlphaFoldDB" id="A0A345DBR0"/>
<keyword evidence="5" id="KW-0645">Protease</keyword>
<dbReference type="InterPro" id="IPR052348">
    <property type="entry name" value="Metallopeptidase_M50B"/>
</dbReference>
<dbReference type="PANTHER" id="PTHR35864">
    <property type="entry name" value="ZINC METALLOPROTEASE MJ0611-RELATED"/>
    <property type="match status" value="1"/>
</dbReference>
<accession>A0A345DBR0</accession>
<dbReference type="PANTHER" id="PTHR35864:SF1">
    <property type="entry name" value="ZINC METALLOPROTEASE YWHC-RELATED"/>
    <property type="match status" value="1"/>
</dbReference>
<evidence type="ECO:0000313" key="15">
    <source>
        <dbReference type="Proteomes" id="UP000252182"/>
    </source>
</evidence>
<feature type="transmembrane region" description="Helical" evidence="13">
    <location>
        <begin position="185"/>
        <end position="203"/>
    </location>
</feature>
<feature type="transmembrane region" description="Helical" evidence="13">
    <location>
        <begin position="209"/>
        <end position="228"/>
    </location>
</feature>
<evidence type="ECO:0000256" key="8">
    <source>
        <dbReference type="ARBA" id="ARBA00022801"/>
    </source>
</evidence>
<comment type="subcellular location">
    <subcellularLocation>
        <location evidence="2">Cell membrane</location>
        <topology evidence="2">Multi-pass membrane protein</topology>
    </subcellularLocation>
</comment>
<dbReference type="RefSeq" id="WP_114562953.1">
    <property type="nucleotide sequence ID" value="NZ_CP031124.1"/>
</dbReference>
<dbReference type="GO" id="GO:0008237">
    <property type="term" value="F:metallopeptidase activity"/>
    <property type="evidence" value="ECO:0007669"/>
    <property type="project" value="UniProtKB-KW"/>
</dbReference>
<keyword evidence="4" id="KW-1003">Cell membrane</keyword>
<evidence type="ECO:0000256" key="5">
    <source>
        <dbReference type="ARBA" id="ARBA00022670"/>
    </source>
</evidence>
<protein>
    <recommendedName>
        <fullName evidence="16">Peptidase M50 domain-containing protein</fullName>
    </recommendedName>
</protein>
<keyword evidence="12 13" id="KW-0472">Membrane</keyword>
<gene>
    <name evidence="14" type="ORF">DTO96_101538</name>
</gene>
<reference evidence="15" key="1">
    <citation type="submission" date="2018-07" db="EMBL/GenBank/DDBJ databases">
        <authorList>
            <person name="Kim H."/>
        </authorList>
    </citation>
    <scope>NUCLEOTIDE SEQUENCE [LARGE SCALE GENOMIC DNA]</scope>
    <source>
        <strain evidence="15">F02</strain>
    </source>
</reference>
<evidence type="ECO:0000256" key="10">
    <source>
        <dbReference type="ARBA" id="ARBA00022989"/>
    </source>
</evidence>
<evidence type="ECO:0000256" key="11">
    <source>
        <dbReference type="ARBA" id="ARBA00023049"/>
    </source>
</evidence>
<evidence type="ECO:0000256" key="9">
    <source>
        <dbReference type="ARBA" id="ARBA00022833"/>
    </source>
</evidence>
<name>A0A345DBR0_9BURK</name>
<sequence>MDFNFADLIRDLAVAAIPLILALTWAEAARGFMANRLGDRTPKSAGRLTLNPSSHIDPMFTVVVPLISFFLSGGKWLFGGAKQVPVNASSFKHPHIGMGLVSFASILANFTMAFVWLLLLLVLSMTVAPENFFAQMAQRGVMVNLVFLAFSLLPIPPFTGWQIAKAMVSDSMAYKMQAFEQQFSMFSLFIILAMGSTIFTYWIEPIMSSLYKLLLLLVTPLAALLQAIL</sequence>
<keyword evidence="10 13" id="KW-1133">Transmembrane helix</keyword>
<keyword evidence="15" id="KW-1185">Reference proteome</keyword>
<dbReference type="Proteomes" id="UP000252182">
    <property type="component" value="Chromosome"/>
</dbReference>
<evidence type="ECO:0000313" key="14">
    <source>
        <dbReference type="EMBL" id="AXF85798.1"/>
    </source>
</evidence>
<keyword evidence="7" id="KW-0479">Metal-binding</keyword>
<keyword evidence="11" id="KW-0482">Metalloprotease</keyword>